<dbReference type="PANTHER" id="PTHR48475">
    <property type="entry name" value="RIBONUCLEASE H"/>
    <property type="match status" value="1"/>
</dbReference>
<name>A0A699IQY7_TANCI</name>
<feature type="region of interest" description="Disordered" evidence="1">
    <location>
        <begin position="344"/>
        <end position="366"/>
    </location>
</feature>
<organism evidence="2">
    <name type="scientific">Tanacetum cinerariifolium</name>
    <name type="common">Dalmatian daisy</name>
    <name type="synonym">Chrysanthemum cinerariifolium</name>
    <dbReference type="NCBI Taxonomy" id="118510"/>
    <lineage>
        <taxon>Eukaryota</taxon>
        <taxon>Viridiplantae</taxon>
        <taxon>Streptophyta</taxon>
        <taxon>Embryophyta</taxon>
        <taxon>Tracheophyta</taxon>
        <taxon>Spermatophyta</taxon>
        <taxon>Magnoliopsida</taxon>
        <taxon>eudicotyledons</taxon>
        <taxon>Gunneridae</taxon>
        <taxon>Pentapetalae</taxon>
        <taxon>asterids</taxon>
        <taxon>campanulids</taxon>
        <taxon>Asterales</taxon>
        <taxon>Asteraceae</taxon>
        <taxon>Asteroideae</taxon>
        <taxon>Anthemideae</taxon>
        <taxon>Anthemidinae</taxon>
        <taxon>Tanacetum</taxon>
    </lineage>
</organism>
<evidence type="ECO:0000313" key="2">
    <source>
        <dbReference type="EMBL" id="GEZ71184.1"/>
    </source>
</evidence>
<dbReference type="InterPro" id="IPR036397">
    <property type="entry name" value="RNaseH_sf"/>
</dbReference>
<proteinExistence type="predicted"/>
<feature type="compositionally biased region" description="Polar residues" evidence="1">
    <location>
        <begin position="355"/>
        <end position="366"/>
    </location>
</feature>
<protein>
    <submittedName>
        <fullName evidence="2">Ribonuclease H-like domain-containing protein</fullName>
    </submittedName>
</protein>
<accession>A0A699IQY7</accession>
<dbReference type="PANTHER" id="PTHR48475:SF1">
    <property type="entry name" value="RNASE H TYPE-1 DOMAIN-CONTAINING PROTEIN"/>
    <property type="match status" value="1"/>
</dbReference>
<dbReference type="GO" id="GO:0003676">
    <property type="term" value="F:nucleic acid binding"/>
    <property type="evidence" value="ECO:0007669"/>
    <property type="project" value="InterPro"/>
</dbReference>
<evidence type="ECO:0000256" key="1">
    <source>
        <dbReference type="SAM" id="MobiDB-lite"/>
    </source>
</evidence>
<sequence>MPEVHLEKDDIESWTLFTDGASSPKGSGAGLVLIGPNGIKYTYALHLTFPSTNNEVKYEALLVRLRIARQMNISNIEVKLDSSLWRIRSTKITKPIKTASQEVHTIVKEEGDNLMTPIIRCLERGIWLNDKNEVRCLRAKISQYAMESGILFKKGYLVPMLRCVGPLQANYVIREINIGSYGMHVGPRAVVRKEVRQGAEIAENPHDVHYGPVAILSMGHGHFRTTTPARGGVKFGLPWIIVTENDVQLVNDPFKSWCGREVVIPAEISIPTFPTLMIREGYNEEEMRLNPDLLQERKETTAIREARYKTKMEQYYNKKVRPTGFQPGEFVFRRNEAIGLRTKASWDQNGKDPTRSWNYTKMAPTS</sequence>
<dbReference type="EMBL" id="BKCJ010313367">
    <property type="protein sequence ID" value="GEZ71184.1"/>
    <property type="molecule type" value="Genomic_DNA"/>
</dbReference>
<gene>
    <name evidence="2" type="ORF">Tci_543157</name>
</gene>
<comment type="caution">
    <text evidence="2">The sequence shown here is derived from an EMBL/GenBank/DDBJ whole genome shotgun (WGS) entry which is preliminary data.</text>
</comment>
<dbReference type="InterPro" id="IPR012337">
    <property type="entry name" value="RNaseH-like_sf"/>
</dbReference>
<dbReference type="SUPFAM" id="SSF53098">
    <property type="entry name" value="Ribonuclease H-like"/>
    <property type="match status" value="1"/>
</dbReference>
<dbReference type="Gene3D" id="3.30.420.10">
    <property type="entry name" value="Ribonuclease H-like superfamily/Ribonuclease H"/>
    <property type="match status" value="1"/>
</dbReference>
<dbReference type="AlphaFoldDB" id="A0A699IQY7"/>
<reference evidence="2" key="1">
    <citation type="journal article" date="2019" name="Sci. Rep.">
        <title>Draft genome of Tanacetum cinerariifolium, the natural source of mosquito coil.</title>
        <authorList>
            <person name="Yamashiro T."/>
            <person name="Shiraishi A."/>
            <person name="Satake H."/>
            <person name="Nakayama K."/>
        </authorList>
    </citation>
    <scope>NUCLEOTIDE SEQUENCE</scope>
</reference>